<dbReference type="InterPro" id="IPR017451">
    <property type="entry name" value="F-box-assoc_interact_dom"/>
</dbReference>
<dbReference type="InterPro" id="IPR001810">
    <property type="entry name" value="F-box_dom"/>
</dbReference>
<comment type="caution">
    <text evidence="2">The sequence shown here is derived from an EMBL/GenBank/DDBJ whole genome shotgun (WGS) entry which is preliminary data.</text>
</comment>
<name>A0AAP0HAS7_9ASTR</name>
<dbReference type="AlphaFoldDB" id="A0AAP0HAS7"/>
<organism evidence="2 3">
    <name type="scientific">Deinandra increscens subsp. villosa</name>
    <dbReference type="NCBI Taxonomy" id="3103831"/>
    <lineage>
        <taxon>Eukaryota</taxon>
        <taxon>Viridiplantae</taxon>
        <taxon>Streptophyta</taxon>
        <taxon>Embryophyta</taxon>
        <taxon>Tracheophyta</taxon>
        <taxon>Spermatophyta</taxon>
        <taxon>Magnoliopsida</taxon>
        <taxon>eudicotyledons</taxon>
        <taxon>Gunneridae</taxon>
        <taxon>Pentapetalae</taxon>
        <taxon>asterids</taxon>
        <taxon>campanulids</taxon>
        <taxon>Asterales</taxon>
        <taxon>Asteraceae</taxon>
        <taxon>Asteroideae</taxon>
        <taxon>Heliantheae alliance</taxon>
        <taxon>Madieae</taxon>
        <taxon>Madiinae</taxon>
        <taxon>Deinandra</taxon>
    </lineage>
</organism>
<dbReference type="InterPro" id="IPR036047">
    <property type="entry name" value="F-box-like_dom_sf"/>
</dbReference>
<dbReference type="EMBL" id="JBCNJP010000003">
    <property type="protein sequence ID" value="KAK9079739.1"/>
    <property type="molecule type" value="Genomic_DNA"/>
</dbReference>
<dbReference type="InterPro" id="IPR011047">
    <property type="entry name" value="Quinoprotein_ADH-like_sf"/>
</dbReference>
<dbReference type="Pfam" id="PF00646">
    <property type="entry name" value="F-box"/>
    <property type="match status" value="1"/>
</dbReference>
<dbReference type="SUPFAM" id="SSF50998">
    <property type="entry name" value="Quinoprotein alcohol dehydrogenase-like"/>
    <property type="match status" value="1"/>
</dbReference>
<feature type="domain" description="F-box" evidence="1">
    <location>
        <begin position="1"/>
        <end position="46"/>
    </location>
</feature>
<dbReference type="Proteomes" id="UP001408789">
    <property type="component" value="Unassembled WGS sequence"/>
</dbReference>
<accession>A0AAP0HAS7</accession>
<evidence type="ECO:0000313" key="3">
    <source>
        <dbReference type="Proteomes" id="UP001408789"/>
    </source>
</evidence>
<dbReference type="SUPFAM" id="SSF81383">
    <property type="entry name" value="F-box domain"/>
    <property type="match status" value="1"/>
</dbReference>
<dbReference type="PANTHER" id="PTHR31672">
    <property type="entry name" value="BNACNNG10540D PROTEIN"/>
    <property type="match status" value="1"/>
</dbReference>
<gene>
    <name evidence="2" type="ORF">SSX86_001412</name>
</gene>
<dbReference type="PROSITE" id="PS50181">
    <property type="entry name" value="FBOX"/>
    <property type="match status" value="1"/>
</dbReference>
<dbReference type="PANTHER" id="PTHR31672:SF13">
    <property type="entry name" value="F-BOX PROTEIN CPR30-LIKE"/>
    <property type="match status" value="1"/>
</dbReference>
<evidence type="ECO:0000259" key="1">
    <source>
        <dbReference type="PROSITE" id="PS50181"/>
    </source>
</evidence>
<keyword evidence="3" id="KW-1185">Reference proteome</keyword>
<proteinExistence type="predicted"/>
<sequence>MSASALPPDITGAILLLLPAKSLGRFKSVSKTWNSLISDPKFIKNHLKRHQITKLILLSHTCSIYSVDTNQFLPYLNINNNDDDIPATAKELIFGSPPIQWSVVLGSCNGLVLAKDVNHNIFMINPTTRELWKVPPFAFPNGDVFVRYGFSYDSSTDDYKVVLLSFWDPQCEFAVGPTGTFVSVYSLRNNSWKRLPNPPYANGAFYAVVNQNFHWYVNSRTIVAFSFTTEEFNTFRLQFLDLYGDKSVAIYDVVAIGGKLGFFISVGDAFELWVMEEYGVANSWTRICPHEFKDPVTPVCLVEGSNRDMVLDDEGDILVFNMDEGRCRNVRIKGGPERFTVGGTYGESLESPKRILGSS</sequence>
<protein>
    <recommendedName>
        <fullName evidence="1">F-box domain-containing protein</fullName>
    </recommendedName>
</protein>
<dbReference type="InterPro" id="IPR006527">
    <property type="entry name" value="F-box-assoc_dom_typ1"/>
</dbReference>
<reference evidence="2 3" key="1">
    <citation type="submission" date="2024-04" db="EMBL/GenBank/DDBJ databases">
        <title>The reference genome of an endangered Asteraceae, Deinandra increscens subsp. villosa, native to the Central Coast of California.</title>
        <authorList>
            <person name="Guilliams M."/>
            <person name="Hasenstab-Lehman K."/>
            <person name="Meyer R."/>
            <person name="Mcevoy S."/>
        </authorList>
    </citation>
    <scope>NUCLEOTIDE SEQUENCE [LARGE SCALE GENOMIC DNA]</scope>
    <source>
        <tissue evidence="2">Leaf</tissue>
    </source>
</reference>
<dbReference type="SMART" id="SM00256">
    <property type="entry name" value="FBOX"/>
    <property type="match status" value="1"/>
</dbReference>
<dbReference type="CDD" id="cd22157">
    <property type="entry name" value="F-box_AtFBW1-like"/>
    <property type="match status" value="1"/>
</dbReference>
<dbReference type="Gene3D" id="1.20.1280.50">
    <property type="match status" value="1"/>
</dbReference>
<dbReference type="InterPro" id="IPR050796">
    <property type="entry name" value="SCF_F-box_component"/>
</dbReference>
<dbReference type="Pfam" id="PF07734">
    <property type="entry name" value="FBA_1"/>
    <property type="match status" value="1"/>
</dbReference>
<evidence type="ECO:0000313" key="2">
    <source>
        <dbReference type="EMBL" id="KAK9079739.1"/>
    </source>
</evidence>
<dbReference type="NCBIfam" id="TIGR01640">
    <property type="entry name" value="F_box_assoc_1"/>
    <property type="match status" value="1"/>
</dbReference>